<keyword evidence="1" id="KW-0472">Membrane</keyword>
<evidence type="ECO:0000256" key="1">
    <source>
        <dbReference type="SAM" id="Phobius"/>
    </source>
</evidence>
<feature type="transmembrane region" description="Helical" evidence="1">
    <location>
        <begin position="275"/>
        <end position="296"/>
    </location>
</feature>
<dbReference type="AlphaFoldDB" id="A0A5B8MF19"/>
<gene>
    <name evidence="2" type="ORF">A3770_01p03880</name>
</gene>
<proteinExistence type="predicted"/>
<evidence type="ECO:0000313" key="2">
    <source>
        <dbReference type="EMBL" id="QDZ17870.1"/>
    </source>
</evidence>
<dbReference type="EMBL" id="CP031034">
    <property type="protein sequence ID" value="QDZ17870.1"/>
    <property type="molecule type" value="Genomic_DNA"/>
</dbReference>
<feature type="transmembrane region" description="Helical" evidence="1">
    <location>
        <begin position="174"/>
        <end position="194"/>
    </location>
</feature>
<feature type="transmembrane region" description="Helical" evidence="1">
    <location>
        <begin position="111"/>
        <end position="131"/>
    </location>
</feature>
<evidence type="ECO:0000313" key="3">
    <source>
        <dbReference type="Proteomes" id="UP000316726"/>
    </source>
</evidence>
<keyword evidence="1" id="KW-0812">Transmembrane</keyword>
<keyword evidence="3" id="KW-1185">Reference proteome</keyword>
<organism evidence="2 3">
    <name type="scientific">Chloropicon primus</name>
    <dbReference type="NCBI Taxonomy" id="1764295"/>
    <lineage>
        <taxon>Eukaryota</taxon>
        <taxon>Viridiplantae</taxon>
        <taxon>Chlorophyta</taxon>
        <taxon>Chloropicophyceae</taxon>
        <taxon>Chloropicales</taxon>
        <taxon>Chloropicaceae</taxon>
        <taxon>Chloropicon</taxon>
    </lineage>
</organism>
<feature type="transmembrane region" description="Helical" evidence="1">
    <location>
        <begin position="240"/>
        <end position="263"/>
    </location>
</feature>
<keyword evidence="1" id="KW-1133">Transmembrane helix</keyword>
<feature type="transmembrane region" description="Helical" evidence="1">
    <location>
        <begin position="28"/>
        <end position="49"/>
    </location>
</feature>
<name>A0A5B8MF19_9CHLO</name>
<feature type="transmembrane region" description="Helical" evidence="1">
    <location>
        <begin position="79"/>
        <end position="99"/>
    </location>
</feature>
<dbReference type="Proteomes" id="UP000316726">
    <property type="component" value="Chromosome 1"/>
</dbReference>
<sequence>MGEDSGREDLNPLLPNAYWSWDHGTRDYLRISLHLVIVTWVILLSYWFWNVFLRKGQVFFSDEVPTGGRISAPSKVQRCITLLPLVKLFSCICLASAVGRYDYWKNCNPTLSVLVMLGSVLGEIVVHAILLRVSYAWCILENEITVKQRQRFNMLLTLLFVSTAGYHFGVPFLFTTLVMVYCTILTLEFHSIVLNHRKLREALGEQLSLAARRGTNDVASALIEQMKVQMNLLISIHRMLVVYLTAQIMINGPLYLFIGRQVAVCIARHVMDLGIFTYFLIFFSECHVNVFPYVALPRNQLESGRDTRRRENLSQPEVWIYYTKDVVKSIQQLTNGDLSLGRAVGGESEREREEVDKFPLSLVSHPSAFQYHYDVNHETSEEDEPV</sequence>
<feature type="transmembrane region" description="Helical" evidence="1">
    <location>
        <begin position="152"/>
        <end position="168"/>
    </location>
</feature>
<accession>A0A5B8MF19</accession>
<reference evidence="2 3" key="1">
    <citation type="submission" date="2018-07" db="EMBL/GenBank/DDBJ databases">
        <title>The complete nuclear genome of the prasinophyte Chloropicon primus (CCMP1205).</title>
        <authorList>
            <person name="Pombert J.-F."/>
            <person name="Otis C."/>
            <person name="Turmel M."/>
            <person name="Lemieux C."/>
        </authorList>
    </citation>
    <scope>NUCLEOTIDE SEQUENCE [LARGE SCALE GENOMIC DNA]</scope>
    <source>
        <strain evidence="2 3">CCMP1205</strain>
    </source>
</reference>
<protein>
    <submittedName>
        <fullName evidence="2">Uncharacterized protein</fullName>
    </submittedName>
</protein>